<organism evidence="1 2">
    <name type="scientific">Portunus trituberculatus</name>
    <name type="common">Swimming crab</name>
    <name type="synonym">Neptunus trituberculatus</name>
    <dbReference type="NCBI Taxonomy" id="210409"/>
    <lineage>
        <taxon>Eukaryota</taxon>
        <taxon>Metazoa</taxon>
        <taxon>Ecdysozoa</taxon>
        <taxon>Arthropoda</taxon>
        <taxon>Crustacea</taxon>
        <taxon>Multicrustacea</taxon>
        <taxon>Malacostraca</taxon>
        <taxon>Eumalacostraca</taxon>
        <taxon>Eucarida</taxon>
        <taxon>Decapoda</taxon>
        <taxon>Pleocyemata</taxon>
        <taxon>Brachyura</taxon>
        <taxon>Eubrachyura</taxon>
        <taxon>Portunoidea</taxon>
        <taxon>Portunidae</taxon>
        <taxon>Portuninae</taxon>
        <taxon>Portunus</taxon>
    </lineage>
</organism>
<dbReference type="AlphaFoldDB" id="A0A5B7DML9"/>
<gene>
    <name evidence="1" type="ORF">E2C01_015879</name>
</gene>
<dbReference type="Proteomes" id="UP000324222">
    <property type="component" value="Unassembled WGS sequence"/>
</dbReference>
<evidence type="ECO:0000313" key="2">
    <source>
        <dbReference type="Proteomes" id="UP000324222"/>
    </source>
</evidence>
<protein>
    <submittedName>
        <fullName evidence="1">Uncharacterized protein</fullName>
    </submittedName>
</protein>
<name>A0A5B7DML9_PORTR</name>
<keyword evidence="2" id="KW-1185">Reference proteome</keyword>
<evidence type="ECO:0000313" key="1">
    <source>
        <dbReference type="EMBL" id="MPC22852.1"/>
    </source>
</evidence>
<sequence length="112" mass="12204">MNACLPPVVFAGVVLRVGPHVERAGFVPVVQHRQCVLQFEDLFLDGVCWEIQHVAISKKVASSACLYGCLFVYHHALPHGIPGGRQAGRQAGSEALMKIDIMKVFSPARLLV</sequence>
<comment type="caution">
    <text evidence="1">The sequence shown here is derived from an EMBL/GenBank/DDBJ whole genome shotgun (WGS) entry which is preliminary data.</text>
</comment>
<accession>A0A5B7DML9</accession>
<dbReference type="EMBL" id="VSRR010001134">
    <property type="protein sequence ID" value="MPC22852.1"/>
    <property type="molecule type" value="Genomic_DNA"/>
</dbReference>
<reference evidence="1 2" key="1">
    <citation type="submission" date="2019-05" db="EMBL/GenBank/DDBJ databases">
        <title>Another draft genome of Portunus trituberculatus and its Hox gene families provides insights of decapod evolution.</title>
        <authorList>
            <person name="Jeong J.-H."/>
            <person name="Song I."/>
            <person name="Kim S."/>
            <person name="Choi T."/>
            <person name="Kim D."/>
            <person name="Ryu S."/>
            <person name="Kim W."/>
        </authorList>
    </citation>
    <scope>NUCLEOTIDE SEQUENCE [LARGE SCALE GENOMIC DNA]</scope>
    <source>
        <tissue evidence="1">Muscle</tissue>
    </source>
</reference>
<proteinExistence type="predicted"/>